<name>A0ABT5SSA2_9PSEU</name>
<sequence length="166" mass="17857">MEADGGVATWTDSLNLFKALAEDTGGALSLWESLIPRGSSPPLHVHRREDEAFYVLGGEMTFRIGDQLVPGRTGTFVWAPRDIAHQWRVDSHTARLLTLFVPGGGEGLFFHLSRPAEALTLPLPSNEPVEGPNEEQVAALAKRYLMEVVGPPMAVTGGGEDGKPDG</sequence>
<dbReference type="Gene3D" id="2.60.120.10">
    <property type="entry name" value="Jelly Rolls"/>
    <property type="match status" value="1"/>
</dbReference>
<reference evidence="2 3" key="1">
    <citation type="submission" date="2023-02" db="EMBL/GenBank/DDBJ databases">
        <title>Genome sequencing required for Actinomycetospora new species description.</title>
        <authorList>
            <person name="Saimee Y."/>
            <person name="Duangmal K."/>
        </authorList>
    </citation>
    <scope>NUCLEOTIDE SEQUENCE [LARGE SCALE GENOMIC DNA]</scope>
    <source>
        <strain evidence="2 3">DW7H6</strain>
    </source>
</reference>
<dbReference type="InterPro" id="IPR014710">
    <property type="entry name" value="RmlC-like_jellyroll"/>
</dbReference>
<dbReference type="RefSeq" id="WP_274200271.1">
    <property type="nucleotide sequence ID" value="NZ_JAQZAO010000004.1"/>
</dbReference>
<dbReference type="PANTHER" id="PTHR36440">
    <property type="entry name" value="PUTATIVE (AFU_ORTHOLOGUE AFUA_8G07350)-RELATED"/>
    <property type="match status" value="1"/>
</dbReference>
<dbReference type="Proteomes" id="UP001300763">
    <property type="component" value="Unassembled WGS sequence"/>
</dbReference>
<feature type="domain" description="Cupin type-2" evidence="1">
    <location>
        <begin position="34"/>
        <end position="97"/>
    </location>
</feature>
<keyword evidence="3" id="KW-1185">Reference proteome</keyword>
<dbReference type="InterPro" id="IPR013096">
    <property type="entry name" value="Cupin_2"/>
</dbReference>
<accession>A0ABT5SSA2</accession>
<dbReference type="PANTHER" id="PTHR36440:SF1">
    <property type="entry name" value="PUTATIVE (AFU_ORTHOLOGUE AFUA_8G07350)-RELATED"/>
    <property type="match status" value="1"/>
</dbReference>
<protein>
    <submittedName>
        <fullName evidence="2">Cupin domain-containing protein</fullName>
    </submittedName>
</protein>
<dbReference type="EMBL" id="JAQZAO010000004">
    <property type="protein sequence ID" value="MDD7965728.1"/>
    <property type="molecule type" value="Genomic_DNA"/>
</dbReference>
<comment type="caution">
    <text evidence="2">The sequence shown here is derived from an EMBL/GenBank/DDBJ whole genome shotgun (WGS) entry which is preliminary data.</text>
</comment>
<dbReference type="Pfam" id="PF07883">
    <property type="entry name" value="Cupin_2"/>
    <property type="match status" value="1"/>
</dbReference>
<proteinExistence type="predicted"/>
<evidence type="ECO:0000259" key="1">
    <source>
        <dbReference type="Pfam" id="PF07883"/>
    </source>
</evidence>
<dbReference type="InterPro" id="IPR011051">
    <property type="entry name" value="RmlC_Cupin_sf"/>
</dbReference>
<evidence type="ECO:0000313" key="3">
    <source>
        <dbReference type="Proteomes" id="UP001300763"/>
    </source>
</evidence>
<dbReference type="InterPro" id="IPR053146">
    <property type="entry name" value="QDO-like"/>
</dbReference>
<dbReference type="SUPFAM" id="SSF51182">
    <property type="entry name" value="RmlC-like cupins"/>
    <property type="match status" value="1"/>
</dbReference>
<organism evidence="2 3">
    <name type="scientific">Actinomycetospora lemnae</name>
    <dbReference type="NCBI Taxonomy" id="3019891"/>
    <lineage>
        <taxon>Bacteria</taxon>
        <taxon>Bacillati</taxon>
        <taxon>Actinomycetota</taxon>
        <taxon>Actinomycetes</taxon>
        <taxon>Pseudonocardiales</taxon>
        <taxon>Pseudonocardiaceae</taxon>
        <taxon>Actinomycetospora</taxon>
    </lineage>
</organism>
<gene>
    <name evidence="2" type="ORF">PGB27_10265</name>
</gene>
<evidence type="ECO:0000313" key="2">
    <source>
        <dbReference type="EMBL" id="MDD7965728.1"/>
    </source>
</evidence>